<accession>A0A0G4EKQ6</accession>
<gene>
    <name evidence="3" type="ORF">Vbra_5073</name>
</gene>
<dbReference type="Gene3D" id="3.30.1490.100">
    <property type="entry name" value="DNA polymerase, Y-family, little finger domain"/>
    <property type="match status" value="1"/>
</dbReference>
<evidence type="ECO:0000256" key="1">
    <source>
        <dbReference type="SAM" id="MobiDB-lite"/>
    </source>
</evidence>
<dbReference type="OrthoDB" id="418193at2759"/>
<evidence type="ECO:0000313" key="4">
    <source>
        <dbReference type="Proteomes" id="UP000041254"/>
    </source>
</evidence>
<dbReference type="GO" id="GO:0006281">
    <property type="term" value="P:DNA repair"/>
    <property type="evidence" value="ECO:0007669"/>
    <property type="project" value="InterPro"/>
</dbReference>
<dbReference type="Proteomes" id="UP000041254">
    <property type="component" value="Unassembled WGS sequence"/>
</dbReference>
<dbReference type="AlphaFoldDB" id="A0A0G4EKQ6"/>
<dbReference type="PANTHER" id="PTHR46404:SF1">
    <property type="entry name" value="DNA POLYMERASE IOTA"/>
    <property type="match status" value="1"/>
</dbReference>
<dbReference type="GO" id="GO:0003684">
    <property type="term" value="F:damaged DNA binding"/>
    <property type="evidence" value="ECO:0007669"/>
    <property type="project" value="InterPro"/>
</dbReference>
<dbReference type="InterPro" id="IPR001126">
    <property type="entry name" value="UmuC"/>
</dbReference>
<dbReference type="Pfam" id="PF00817">
    <property type="entry name" value="IMS"/>
    <property type="match status" value="1"/>
</dbReference>
<sequence>MDARRGSGGCSGTEQWSNSASVQQTLSGFIASKGVKRRRDDDGQGWERTIVHIDVDCFYAQCEELRDPTLRGKPVGVQQKFLVITSNYAARQHGLTKGMNVKEAKQKCPQLILKSGENLDFYRETSQRIFELLCSPNTWRPMLPSSRTPHPINVERLGLDEFFIDVTPLVTAYDDRIEQLERGGTPSGQEAAELPDSRLSSVCGSSSVSFEGHVYSHEGADPSIAVDCESAMGGCVRRLALGSIACGFTRRLLVDKMQLTTCGGVSYNKMLAKKVGGEHKPNQQTCLLPDRVKQFMQGCTLGSIPGIGFATCAKLKERGLASVPDVLSSPPHMIRDAVGHDMATVVLQLCNGIDPTPVKQTGPPQSISVENSYWASPIFGRDGVMREITRLAPHLIQRSWEHTARHRQVPQTFKLTVRFVGKSSRECRQAALPPNAIPRAPPASDRSSAVGEGEPQSPPVPGALIRLAASLLNKLVPDTSRPFHCNILNLALTNFHSAPPPPLTFSRPQPPQQSRAAAAQPPCPETIDLDTFDEEQKQPSCRVPDGVDAAWFMGLPAGIQAEVRRQHVNRGGGGHGARGGGRATSILDYVKRQKEP</sequence>
<dbReference type="PhylomeDB" id="A0A0G4EKQ6"/>
<dbReference type="GO" id="GO:0019985">
    <property type="term" value="P:translesion synthesis"/>
    <property type="evidence" value="ECO:0007669"/>
    <property type="project" value="TreeGrafter"/>
</dbReference>
<dbReference type="Gene3D" id="3.30.70.270">
    <property type="match status" value="1"/>
</dbReference>
<reference evidence="3 4" key="1">
    <citation type="submission" date="2014-11" db="EMBL/GenBank/DDBJ databases">
        <authorList>
            <person name="Zhu J."/>
            <person name="Qi W."/>
            <person name="Song R."/>
        </authorList>
    </citation>
    <scope>NUCLEOTIDE SEQUENCE [LARGE SCALE GENOMIC DNA]</scope>
</reference>
<evidence type="ECO:0000259" key="2">
    <source>
        <dbReference type="PROSITE" id="PS50173"/>
    </source>
</evidence>
<keyword evidence="4" id="KW-1185">Reference proteome</keyword>
<feature type="region of interest" description="Disordered" evidence="1">
    <location>
        <begin position="500"/>
        <end position="524"/>
    </location>
</feature>
<dbReference type="OMA" id="WERTIVH"/>
<dbReference type="FunFam" id="3.40.1170.60:FF:000006">
    <property type="entry name" value="DNA polymerase iota"/>
    <property type="match status" value="1"/>
</dbReference>
<dbReference type="Gene3D" id="1.10.150.20">
    <property type="entry name" value="5' to 3' exonuclease, C-terminal subdomain"/>
    <property type="match status" value="1"/>
</dbReference>
<proteinExistence type="predicted"/>
<dbReference type="GO" id="GO:0003887">
    <property type="term" value="F:DNA-directed DNA polymerase activity"/>
    <property type="evidence" value="ECO:0007669"/>
    <property type="project" value="TreeGrafter"/>
</dbReference>
<dbReference type="SUPFAM" id="SSF100879">
    <property type="entry name" value="Lesion bypass DNA polymerase (Y-family), little finger domain"/>
    <property type="match status" value="1"/>
</dbReference>
<feature type="region of interest" description="Disordered" evidence="1">
    <location>
        <begin position="568"/>
        <end position="596"/>
    </location>
</feature>
<dbReference type="InterPro" id="IPR043502">
    <property type="entry name" value="DNA/RNA_pol_sf"/>
</dbReference>
<dbReference type="VEuPathDB" id="CryptoDB:Vbra_5073"/>
<dbReference type="InParanoid" id="A0A0G4EKQ6"/>
<dbReference type="InterPro" id="IPR036775">
    <property type="entry name" value="DNA_pol_Y-fam_lit_finger_sf"/>
</dbReference>
<evidence type="ECO:0000313" key="3">
    <source>
        <dbReference type="EMBL" id="CEL97102.1"/>
    </source>
</evidence>
<dbReference type="STRING" id="1169540.A0A0G4EKQ6"/>
<dbReference type="EMBL" id="CDMY01000253">
    <property type="protein sequence ID" value="CEL97102.1"/>
    <property type="molecule type" value="Genomic_DNA"/>
</dbReference>
<name>A0A0G4EKQ6_VITBC</name>
<dbReference type="PROSITE" id="PS50173">
    <property type="entry name" value="UMUC"/>
    <property type="match status" value="1"/>
</dbReference>
<organism evidence="3 4">
    <name type="scientific">Vitrella brassicaformis (strain CCMP3155)</name>
    <dbReference type="NCBI Taxonomy" id="1169540"/>
    <lineage>
        <taxon>Eukaryota</taxon>
        <taxon>Sar</taxon>
        <taxon>Alveolata</taxon>
        <taxon>Colpodellida</taxon>
        <taxon>Vitrellaceae</taxon>
        <taxon>Vitrella</taxon>
    </lineage>
</organism>
<dbReference type="InterPro" id="IPR043128">
    <property type="entry name" value="Rev_trsase/Diguanyl_cyclase"/>
</dbReference>
<feature type="compositionally biased region" description="Pro residues" evidence="1">
    <location>
        <begin position="500"/>
        <end position="511"/>
    </location>
</feature>
<feature type="domain" description="UmuC" evidence="2">
    <location>
        <begin position="50"/>
        <end position="308"/>
    </location>
</feature>
<feature type="compositionally biased region" description="Gly residues" evidence="1">
    <location>
        <begin position="570"/>
        <end position="582"/>
    </location>
</feature>
<protein>
    <recommendedName>
        <fullName evidence="2">UmuC domain-containing protein</fullName>
    </recommendedName>
</protein>
<dbReference type="PANTHER" id="PTHR46404">
    <property type="entry name" value="DNA POLYMERASE IOTA"/>
    <property type="match status" value="1"/>
</dbReference>
<dbReference type="Gene3D" id="3.40.1170.60">
    <property type="match status" value="1"/>
</dbReference>
<dbReference type="SUPFAM" id="SSF56672">
    <property type="entry name" value="DNA/RNA polymerases"/>
    <property type="match status" value="1"/>
</dbReference>
<feature type="region of interest" description="Disordered" evidence="1">
    <location>
        <begin position="433"/>
        <end position="458"/>
    </location>
</feature>